<dbReference type="EMBL" id="BARV01012285">
    <property type="protein sequence ID" value="GAI02872.1"/>
    <property type="molecule type" value="Genomic_DNA"/>
</dbReference>
<gene>
    <name evidence="1" type="ORF">S06H3_22833</name>
</gene>
<dbReference type="AlphaFoldDB" id="X1K762"/>
<proteinExistence type="predicted"/>
<organism evidence="1">
    <name type="scientific">marine sediment metagenome</name>
    <dbReference type="NCBI Taxonomy" id="412755"/>
    <lineage>
        <taxon>unclassified sequences</taxon>
        <taxon>metagenomes</taxon>
        <taxon>ecological metagenomes</taxon>
    </lineage>
</organism>
<evidence type="ECO:0000313" key="1">
    <source>
        <dbReference type="EMBL" id="GAI02872.1"/>
    </source>
</evidence>
<name>X1K762_9ZZZZ</name>
<reference evidence="1" key="1">
    <citation type="journal article" date="2014" name="Front. Microbiol.">
        <title>High frequency of phylogenetically diverse reductive dehalogenase-homologous genes in deep subseafloor sedimentary metagenomes.</title>
        <authorList>
            <person name="Kawai M."/>
            <person name="Futagami T."/>
            <person name="Toyoda A."/>
            <person name="Takaki Y."/>
            <person name="Nishi S."/>
            <person name="Hori S."/>
            <person name="Arai W."/>
            <person name="Tsubouchi T."/>
            <person name="Morono Y."/>
            <person name="Uchiyama I."/>
            <person name="Ito T."/>
            <person name="Fujiyama A."/>
            <person name="Inagaki F."/>
            <person name="Takami H."/>
        </authorList>
    </citation>
    <scope>NUCLEOTIDE SEQUENCE</scope>
    <source>
        <strain evidence="1">Expedition CK06-06</strain>
    </source>
</reference>
<protein>
    <submittedName>
        <fullName evidence="1">Uncharacterized protein</fullName>
    </submittedName>
</protein>
<comment type="caution">
    <text evidence="1">The sequence shown here is derived from an EMBL/GenBank/DDBJ whole genome shotgun (WGS) entry which is preliminary data.</text>
</comment>
<sequence>MFGIGWGVNLYALLERLRLFGETYVSEEDFLKPTKAIKELLAETPAAE</sequence>
<accession>X1K762</accession>